<evidence type="ECO:0000256" key="1">
    <source>
        <dbReference type="ARBA" id="ARBA00022679"/>
    </source>
</evidence>
<dbReference type="GO" id="GO:0016746">
    <property type="term" value="F:acyltransferase activity"/>
    <property type="evidence" value="ECO:0007669"/>
    <property type="project" value="UniProtKB-KW"/>
</dbReference>
<dbReference type="CDD" id="cd07989">
    <property type="entry name" value="LPLAT_AGPAT-like"/>
    <property type="match status" value="1"/>
</dbReference>
<dbReference type="SMART" id="SM00563">
    <property type="entry name" value="PlsC"/>
    <property type="match status" value="1"/>
</dbReference>
<reference evidence="5 6" key="1">
    <citation type="submission" date="2022-07" db="EMBL/GenBank/DDBJ databases">
        <title>Novel species in genus cellulomonas.</title>
        <authorList>
            <person name="Ye L."/>
        </authorList>
    </citation>
    <scope>NUCLEOTIDE SEQUENCE [LARGE SCALE GENOMIC DNA]</scope>
    <source>
        <strain evidence="6">zg-Y338</strain>
    </source>
</reference>
<keyword evidence="2 5" id="KW-0012">Acyltransferase</keyword>
<accession>A0ABY5L492</accession>
<evidence type="ECO:0000256" key="2">
    <source>
        <dbReference type="ARBA" id="ARBA00023315"/>
    </source>
</evidence>
<dbReference type="RefSeq" id="WP_227568957.1">
    <property type="nucleotide sequence ID" value="NZ_CP101988.1"/>
</dbReference>
<dbReference type="PANTHER" id="PTHR10434:SF11">
    <property type="entry name" value="1-ACYL-SN-GLYCEROL-3-PHOSPHATE ACYLTRANSFERASE"/>
    <property type="match status" value="1"/>
</dbReference>
<dbReference type="PANTHER" id="PTHR10434">
    <property type="entry name" value="1-ACYL-SN-GLYCEROL-3-PHOSPHATE ACYLTRANSFERASE"/>
    <property type="match status" value="1"/>
</dbReference>
<dbReference type="Pfam" id="PF01553">
    <property type="entry name" value="Acyltransferase"/>
    <property type="match status" value="1"/>
</dbReference>
<protein>
    <submittedName>
        <fullName evidence="5">1-acyl-sn-glycerol-3-phosphate acyltransferase</fullName>
    </submittedName>
</protein>
<proteinExistence type="predicted"/>
<name>A0ABY5L492_9CELL</name>
<dbReference type="Proteomes" id="UP001316189">
    <property type="component" value="Chromosome"/>
</dbReference>
<gene>
    <name evidence="5" type="ORF">NP064_07245</name>
</gene>
<feature type="region of interest" description="Disordered" evidence="3">
    <location>
        <begin position="1"/>
        <end position="23"/>
    </location>
</feature>
<organism evidence="5 6">
    <name type="scientific">Cellulomonas chengniuliangii</name>
    <dbReference type="NCBI Taxonomy" id="2968084"/>
    <lineage>
        <taxon>Bacteria</taxon>
        <taxon>Bacillati</taxon>
        <taxon>Actinomycetota</taxon>
        <taxon>Actinomycetes</taxon>
        <taxon>Micrococcales</taxon>
        <taxon>Cellulomonadaceae</taxon>
        <taxon>Cellulomonas</taxon>
    </lineage>
</organism>
<feature type="domain" description="Phospholipid/glycerol acyltransferase" evidence="4">
    <location>
        <begin position="55"/>
        <end position="164"/>
    </location>
</feature>
<evidence type="ECO:0000256" key="3">
    <source>
        <dbReference type="SAM" id="MobiDB-lite"/>
    </source>
</evidence>
<keyword evidence="6" id="KW-1185">Reference proteome</keyword>
<evidence type="ECO:0000313" key="5">
    <source>
        <dbReference type="EMBL" id="UUI76668.1"/>
    </source>
</evidence>
<sequence length="242" mass="24849">MTVEGTAQAAPPREAAPVPDERQARRGHTLGKFFAHVLWNTEVIGAENVPADGPVLLAANHSGFADGPVLVGASPRPSHVLIKASMFAGVVGSVLRNIGQIPVEEDGGRGSLAMALGVLRRGGVVGVFPEGSRGRGDVADARAGVAWLAINGGARVVPVAVLGTRRTGEPVGRMPGLRRRLVVEFGEPLSLERAPGTSGRAAVAHANEEIRVALAALVGSAAERAGLPLPTDDPNREAQAAH</sequence>
<evidence type="ECO:0000313" key="6">
    <source>
        <dbReference type="Proteomes" id="UP001316189"/>
    </source>
</evidence>
<keyword evidence="1" id="KW-0808">Transferase</keyword>
<evidence type="ECO:0000259" key="4">
    <source>
        <dbReference type="SMART" id="SM00563"/>
    </source>
</evidence>
<dbReference type="EMBL" id="CP101988">
    <property type="protein sequence ID" value="UUI76668.1"/>
    <property type="molecule type" value="Genomic_DNA"/>
</dbReference>
<dbReference type="SUPFAM" id="SSF69593">
    <property type="entry name" value="Glycerol-3-phosphate (1)-acyltransferase"/>
    <property type="match status" value="1"/>
</dbReference>
<dbReference type="InterPro" id="IPR002123">
    <property type="entry name" value="Plipid/glycerol_acylTrfase"/>
</dbReference>